<comment type="caution">
    <text evidence="2">The sequence shown here is derived from an EMBL/GenBank/DDBJ whole genome shotgun (WGS) entry which is preliminary data.</text>
</comment>
<evidence type="ECO:0000313" key="3">
    <source>
        <dbReference type="Proteomes" id="UP000192596"/>
    </source>
</evidence>
<feature type="compositionally biased region" description="Basic and acidic residues" evidence="1">
    <location>
        <begin position="48"/>
        <end position="71"/>
    </location>
</feature>
<dbReference type="Proteomes" id="UP000192596">
    <property type="component" value="Unassembled WGS sequence"/>
</dbReference>
<organism evidence="2 3">
    <name type="scientific">Cryoendolithus antarcticus</name>
    <dbReference type="NCBI Taxonomy" id="1507870"/>
    <lineage>
        <taxon>Eukaryota</taxon>
        <taxon>Fungi</taxon>
        <taxon>Dikarya</taxon>
        <taxon>Ascomycota</taxon>
        <taxon>Pezizomycotina</taxon>
        <taxon>Dothideomycetes</taxon>
        <taxon>Dothideomycetidae</taxon>
        <taxon>Cladosporiales</taxon>
        <taxon>Cladosporiaceae</taxon>
        <taxon>Cryoendolithus</taxon>
    </lineage>
</organism>
<feature type="region of interest" description="Disordered" evidence="1">
    <location>
        <begin position="272"/>
        <end position="312"/>
    </location>
</feature>
<evidence type="ECO:0000256" key="1">
    <source>
        <dbReference type="SAM" id="MobiDB-lite"/>
    </source>
</evidence>
<protein>
    <submittedName>
        <fullName evidence="2">Uncharacterized protein</fullName>
    </submittedName>
</protein>
<dbReference type="AlphaFoldDB" id="A0A1V8TSC5"/>
<proteinExistence type="predicted"/>
<evidence type="ECO:0000313" key="2">
    <source>
        <dbReference type="EMBL" id="OQO14265.1"/>
    </source>
</evidence>
<keyword evidence="3" id="KW-1185">Reference proteome</keyword>
<sequence length="335" mass="37188">MAAPTTTKAARAAYKSRSCTNVLSDRERKRLERAALLERRAWGVKEREKRKVEAAKKRAELEREERKERSRVGTKATQRARDRFGFRGSQSCLGAWFGDQRKVEQGKGGELEGGGMDGEVWDETDEEDLMEGVEEPGVSDHGLRITEIITAKLDQEAVPERLPPKMTRGDGAHSIATPYEAQRQDSVLDDEWDDELLADYIPTQCAQKATDVISRAVDKSSPPKAPEPRQPSLTTSFGSIDLTEEDLDALDATVLASSPIKAVIERPRTMMPLPALPSRTSRPDPQRGKAKMLSRSVSLPMPARHSEAGMGSRLSSFTLTQLESFVEEDLQLTQV</sequence>
<reference evidence="3" key="1">
    <citation type="submission" date="2017-03" db="EMBL/GenBank/DDBJ databases">
        <title>Genomes of endolithic fungi from Antarctica.</title>
        <authorList>
            <person name="Coleine C."/>
            <person name="Masonjones S."/>
            <person name="Stajich J.E."/>
        </authorList>
    </citation>
    <scope>NUCLEOTIDE SEQUENCE [LARGE SCALE GENOMIC DNA]</scope>
    <source>
        <strain evidence="3">CCFEE 5527</strain>
    </source>
</reference>
<accession>A0A1V8TSC5</accession>
<dbReference type="InParanoid" id="A0A1V8TSC5"/>
<gene>
    <name evidence="2" type="ORF">B0A48_01141</name>
</gene>
<feature type="region of interest" description="Disordered" evidence="1">
    <location>
        <begin position="48"/>
        <end position="83"/>
    </location>
</feature>
<name>A0A1V8TSC5_9PEZI</name>
<dbReference type="EMBL" id="NAJO01000002">
    <property type="protein sequence ID" value="OQO14265.1"/>
    <property type="molecule type" value="Genomic_DNA"/>
</dbReference>
<feature type="region of interest" description="Disordered" evidence="1">
    <location>
        <begin position="214"/>
        <end position="237"/>
    </location>
</feature>